<keyword evidence="4" id="KW-1185">Reference proteome</keyword>
<dbReference type="AlphaFoldDB" id="A0A498NWE4"/>
<sequence length="75" mass="7864">MGLKIPMVEQTNTTAVKMVLKSPMAEQKSTGADLEELEDKAKQGPCPCRLLDLRPFGVLAGLELTGVPAGTGPAI</sequence>
<dbReference type="EMBL" id="QBIY01013466">
    <property type="protein sequence ID" value="RXN03915.1"/>
    <property type="molecule type" value="Genomic_DNA"/>
</dbReference>
<reference evidence="3 4" key="1">
    <citation type="submission" date="2018-03" db="EMBL/GenBank/DDBJ databases">
        <title>Draft genome sequence of Rohu Carp (Labeo rohita).</title>
        <authorList>
            <person name="Das P."/>
            <person name="Kushwaha B."/>
            <person name="Joshi C.G."/>
            <person name="Kumar D."/>
            <person name="Nagpure N.S."/>
            <person name="Sahoo L."/>
            <person name="Das S.P."/>
            <person name="Bit A."/>
            <person name="Patnaik S."/>
            <person name="Meher P.K."/>
            <person name="Jayasankar P."/>
            <person name="Koringa P.G."/>
            <person name="Patel N.V."/>
            <person name="Hinsu A.T."/>
            <person name="Kumar R."/>
            <person name="Pandey M."/>
            <person name="Agarwal S."/>
            <person name="Srivastava S."/>
            <person name="Singh M."/>
            <person name="Iquebal M.A."/>
            <person name="Jaiswal S."/>
            <person name="Angadi U.B."/>
            <person name="Kumar N."/>
            <person name="Raza M."/>
            <person name="Shah T.M."/>
            <person name="Rai A."/>
            <person name="Jena J.K."/>
        </authorList>
    </citation>
    <scope>NUCLEOTIDE SEQUENCE [LARGE SCALE GENOMIC DNA]</scope>
    <source>
        <strain evidence="3">DASCIFA01</strain>
        <tissue evidence="3">Testis</tissue>
    </source>
</reference>
<dbReference type="EMBL" id="QBIY01012662">
    <property type="protein sequence ID" value="RXN19598.1"/>
    <property type="molecule type" value="Genomic_DNA"/>
</dbReference>
<protein>
    <submittedName>
        <fullName evidence="3">Uncharacterized protein</fullName>
    </submittedName>
</protein>
<evidence type="ECO:0000313" key="4">
    <source>
        <dbReference type="Proteomes" id="UP000290572"/>
    </source>
</evidence>
<accession>A0A498NWE4</accession>
<dbReference type="Proteomes" id="UP000290572">
    <property type="component" value="Unassembled WGS sequence"/>
</dbReference>
<organism evidence="3 4">
    <name type="scientific">Labeo rohita</name>
    <name type="common">Indian major carp</name>
    <name type="synonym">Cyprinus rohita</name>
    <dbReference type="NCBI Taxonomy" id="84645"/>
    <lineage>
        <taxon>Eukaryota</taxon>
        <taxon>Metazoa</taxon>
        <taxon>Chordata</taxon>
        <taxon>Craniata</taxon>
        <taxon>Vertebrata</taxon>
        <taxon>Euteleostomi</taxon>
        <taxon>Actinopterygii</taxon>
        <taxon>Neopterygii</taxon>
        <taxon>Teleostei</taxon>
        <taxon>Ostariophysi</taxon>
        <taxon>Cypriniformes</taxon>
        <taxon>Cyprinidae</taxon>
        <taxon>Labeoninae</taxon>
        <taxon>Labeonini</taxon>
        <taxon>Labeo</taxon>
    </lineage>
</organism>
<comment type="caution">
    <text evidence="3">The sequence shown here is derived from an EMBL/GenBank/DDBJ whole genome shotgun (WGS) entry which is preliminary data.</text>
</comment>
<evidence type="ECO:0000313" key="3">
    <source>
        <dbReference type="EMBL" id="RXN35767.1"/>
    </source>
</evidence>
<gene>
    <name evidence="3" type="ORF">ROHU_003546</name>
    <name evidence="2" type="ORF">ROHU_025654</name>
    <name evidence="1" type="ORF">ROHU_034239</name>
</gene>
<dbReference type="EMBL" id="QBIY01010902">
    <property type="protein sequence ID" value="RXN35767.1"/>
    <property type="molecule type" value="Genomic_DNA"/>
</dbReference>
<name>A0A498NWE4_LABRO</name>
<proteinExistence type="predicted"/>
<evidence type="ECO:0000313" key="1">
    <source>
        <dbReference type="EMBL" id="RXN03915.1"/>
    </source>
</evidence>
<evidence type="ECO:0000313" key="2">
    <source>
        <dbReference type="EMBL" id="RXN19598.1"/>
    </source>
</evidence>